<dbReference type="RefSeq" id="WP_116180484.1">
    <property type="nucleotide sequence ID" value="NZ_CP144375.1"/>
</dbReference>
<dbReference type="SUPFAM" id="SSF49785">
    <property type="entry name" value="Galactose-binding domain-like"/>
    <property type="match status" value="1"/>
</dbReference>
<dbReference type="PROSITE" id="PS50022">
    <property type="entry name" value="FA58C_3"/>
    <property type="match status" value="1"/>
</dbReference>
<evidence type="ECO:0000313" key="3">
    <source>
        <dbReference type="EMBL" id="REH33074.1"/>
    </source>
</evidence>
<sequence length="111" mass="12091">MHNSSITGNTATNRYRWSYQVDLRQAQSIDVVSLLMPADKFATRFHIDVSLDGSTYYTAARRVDSAGGITGVQLDQTVRARYVKAVADRPDEGGQTGGQMAVSELAVHGSR</sequence>
<proteinExistence type="predicted"/>
<feature type="domain" description="F5/8 type C" evidence="2">
    <location>
        <begin position="1"/>
        <end position="110"/>
    </location>
</feature>
<comment type="caution">
    <text evidence="3">The sequence shown here is derived from an EMBL/GenBank/DDBJ whole genome shotgun (WGS) entry which is preliminary data.</text>
</comment>
<feature type="region of interest" description="Disordered" evidence="1">
    <location>
        <begin position="89"/>
        <end position="111"/>
    </location>
</feature>
<evidence type="ECO:0000313" key="4">
    <source>
        <dbReference type="Proteomes" id="UP000256269"/>
    </source>
</evidence>
<dbReference type="InterPro" id="IPR000421">
    <property type="entry name" value="FA58C"/>
</dbReference>
<dbReference type="EMBL" id="QUNO01000020">
    <property type="protein sequence ID" value="REH33074.1"/>
    <property type="molecule type" value="Genomic_DNA"/>
</dbReference>
<evidence type="ECO:0000256" key="1">
    <source>
        <dbReference type="SAM" id="MobiDB-lite"/>
    </source>
</evidence>
<dbReference type="InterPro" id="IPR008979">
    <property type="entry name" value="Galactose-bd-like_sf"/>
</dbReference>
<dbReference type="AlphaFoldDB" id="A0A3E0GXW3"/>
<reference evidence="3 4" key="1">
    <citation type="submission" date="2018-08" db="EMBL/GenBank/DDBJ databases">
        <title>Genomic Encyclopedia of Archaeal and Bacterial Type Strains, Phase II (KMG-II): from individual species to whole genera.</title>
        <authorList>
            <person name="Goeker M."/>
        </authorList>
    </citation>
    <scope>NUCLEOTIDE SEQUENCE [LARGE SCALE GENOMIC DNA]</scope>
    <source>
        <strain evidence="3 4">DSM 45791</strain>
    </source>
</reference>
<protein>
    <submittedName>
        <fullName evidence="3">F5/8 type C domain-containing protein</fullName>
    </submittedName>
</protein>
<gene>
    <name evidence="3" type="ORF">BCF44_120146</name>
</gene>
<accession>A0A3E0GXW3</accession>
<dbReference type="Gene3D" id="2.60.120.260">
    <property type="entry name" value="Galactose-binding domain-like"/>
    <property type="match status" value="1"/>
</dbReference>
<dbReference type="Pfam" id="PF22633">
    <property type="entry name" value="F5_F8_type_C_2"/>
    <property type="match status" value="1"/>
</dbReference>
<dbReference type="Proteomes" id="UP000256269">
    <property type="component" value="Unassembled WGS sequence"/>
</dbReference>
<organism evidence="3 4">
    <name type="scientific">Kutzneria buriramensis</name>
    <dbReference type="NCBI Taxonomy" id="1045776"/>
    <lineage>
        <taxon>Bacteria</taxon>
        <taxon>Bacillati</taxon>
        <taxon>Actinomycetota</taxon>
        <taxon>Actinomycetes</taxon>
        <taxon>Pseudonocardiales</taxon>
        <taxon>Pseudonocardiaceae</taxon>
        <taxon>Kutzneria</taxon>
    </lineage>
</organism>
<evidence type="ECO:0000259" key="2">
    <source>
        <dbReference type="PROSITE" id="PS50022"/>
    </source>
</evidence>
<name>A0A3E0GXW3_9PSEU</name>
<keyword evidence="4" id="KW-1185">Reference proteome</keyword>